<dbReference type="AlphaFoldDB" id="A0A2P5BL02"/>
<accession>A0A2P5BL02</accession>
<keyword evidence="2" id="KW-1185">Reference proteome</keyword>
<proteinExistence type="predicted"/>
<dbReference type="EMBL" id="JXTB01000260">
    <property type="protein sequence ID" value="PON49466.1"/>
    <property type="molecule type" value="Genomic_DNA"/>
</dbReference>
<dbReference type="Proteomes" id="UP000237105">
    <property type="component" value="Unassembled WGS sequence"/>
</dbReference>
<organism evidence="1 2">
    <name type="scientific">Parasponia andersonii</name>
    <name type="common">Sponia andersonii</name>
    <dbReference type="NCBI Taxonomy" id="3476"/>
    <lineage>
        <taxon>Eukaryota</taxon>
        <taxon>Viridiplantae</taxon>
        <taxon>Streptophyta</taxon>
        <taxon>Embryophyta</taxon>
        <taxon>Tracheophyta</taxon>
        <taxon>Spermatophyta</taxon>
        <taxon>Magnoliopsida</taxon>
        <taxon>eudicotyledons</taxon>
        <taxon>Gunneridae</taxon>
        <taxon>Pentapetalae</taxon>
        <taxon>rosids</taxon>
        <taxon>fabids</taxon>
        <taxon>Rosales</taxon>
        <taxon>Cannabaceae</taxon>
        <taxon>Parasponia</taxon>
    </lineage>
</organism>
<name>A0A2P5BL02_PARAD</name>
<gene>
    <name evidence="1" type="ORF">PanWU01x14_229820</name>
</gene>
<comment type="caution">
    <text evidence="1">The sequence shown here is derived from an EMBL/GenBank/DDBJ whole genome shotgun (WGS) entry which is preliminary data.</text>
</comment>
<sequence>MASLLDRYTNAFLLSTYGFNDYCLKPNPRSTINVIDSALNPNSRLAVTTSSSFKGVNLQDTTTGSSFKEVNVHGAHRIVLNGNVLDFSAREITGGGLAAGVAQKELVSSNIVAMHKVVNTTLARNDKSALISQMVGCLDPMVVGQV</sequence>
<evidence type="ECO:0000313" key="1">
    <source>
        <dbReference type="EMBL" id="PON49466.1"/>
    </source>
</evidence>
<dbReference type="OrthoDB" id="10387762at2759"/>
<evidence type="ECO:0000313" key="2">
    <source>
        <dbReference type="Proteomes" id="UP000237105"/>
    </source>
</evidence>
<protein>
    <submittedName>
        <fullName evidence="1">Uncharacterized protein</fullName>
    </submittedName>
</protein>
<reference evidence="2" key="1">
    <citation type="submission" date="2016-06" db="EMBL/GenBank/DDBJ databases">
        <title>Parallel loss of symbiosis genes in relatives of nitrogen-fixing non-legume Parasponia.</title>
        <authorList>
            <person name="Van Velzen R."/>
            <person name="Holmer R."/>
            <person name="Bu F."/>
            <person name="Rutten L."/>
            <person name="Van Zeijl A."/>
            <person name="Liu W."/>
            <person name="Santuari L."/>
            <person name="Cao Q."/>
            <person name="Sharma T."/>
            <person name="Shen D."/>
            <person name="Roswanjaya Y."/>
            <person name="Wardhani T."/>
            <person name="Kalhor M.S."/>
            <person name="Jansen J."/>
            <person name="Van den Hoogen J."/>
            <person name="Gungor B."/>
            <person name="Hartog M."/>
            <person name="Hontelez J."/>
            <person name="Verver J."/>
            <person name="Yang W.-C."/>
            <person name="Schijlen E."/>
            <person name="Repin R."/>
            <person name="Schilthuizen M."/>
            <person name="Schranz E."/>
            <person name="Heidstra R."/>
            <person name="Miyata K."/>
            <person name="Fedorova E."/>
            <person name="Kohlen W."/>
            <person name="Bisseling T."/>
            <person name="Smit S."/>
            <person name="Geurts R."/>
        </authorList>
    </citation>
    <scope>NUCLEOTIDE SEQUENCE [LARGE SCALE GENOMIC DNA]</scope>
    <source>
        <strain evidence="2">cv. WU1-14</strain>
    </source>
</reference>